<sequence length="152" mass="16083">MVQPLVEALKDYNAGTLCDPVLRTVLAGRKTPVGRAGVGTAGRGLHAAPEGKVLVTECLVALMDSTADDALLKTLNLDLLMHSRSDDARLCFFALACVTALWNTHGGKLLAFASETATFIAECSEDEHDMVVRETLRLKAAMESVAGNIAGL</sequence>
<comment type="subcellular location">
    <subcellularLocation>
        <location evidence="1">Nucleus</location>
        <location evidence="1">Nucleolus</location>
    </subcellularLocation>
</comment>
<keyword evidence="3" id="KW-1185">Reference proteome</keyword>
<keyword evidence="1" id="KW-0687">Ribonucleoprotein</keyword>
<dbReference type="Proteomes" id="UP001221757">
    <property type="component" value="Unassembled WGS sequence"/>
</dbReference>
<comment type="similarity">
    <text evidence="1">Belongs to the HEATR1/UTP10 family.</text>
</comment>
<dbReference type="GO" id="GO:0045943">
    <property type="term" value="P:positive regulation of transcription by RNA polymerase I"/>
    <property type="evidence" value="ECO:0007669"/>
    <property type="project" value="TreeGrafter"/>
</dbReference>
<reference evidence="2" key="1">
    <citation type="submission" date="2023-03" db="EMBL/GenBank/DDBJ databases">
        <title>Massive genome expansion in bonnet fungi (Mycena s.s.) driven by repeated elements and novel gene families across ecological guilds.</title>
        <authorList>
            <consortium name="Lawrence Berkeley National Laboratory"/>
            <person name="Harder C.B."/>
            <person name="Miyauchi S."/>
            <person name="Viragh M."/>
            <person name="Kuo A."/>
            <person name="Thoen E."/>
            <person name="Andreopoulos B."/>
            <person name="Lu D."/>
            <person name="Skrede I."/>
            <person name="Drula E."/>
            <person name="Henrissat B."/>
            <person name="Morin E."/>
            <person name="Kohler A."/>
            <person name="Barry K."/>
            <person name="LaButti K."/>
            <person name="Morin E."/>
            <person name="Salamov A."/>
            <person name="Lipzen A."/>
            <person name="Mereny Z."/>
            <person name="Hegedus B."/>
            <person name="Baldrian P."/>
            <person name="Stursova M."/>
            <person name="Weitz H."/>
            <person name="Taylor A."/>
            <person name="Grigoriev I.V."/>
            <person name="Nagy L.G."/>
            <person name="Martin F."/>
            <person name="Kauserud H."/>
        </authorList>
    </citation>
    <scope>NUCLEOTIDE SEQUENCE</scope>
    <source>
        <strain evidence="2">CBHHK067</strain>
    </source>
</reference>
<name>A0AAD7DUR4_MYCRO</name>
<proteinExistence type="inferred from homology"/>
<evidence type="ECO:0000313" key="3">
    <source>
        <dbReference type="Proteomes" id="UP001221757"/>
    </source>
</evidence>
<keyword evidence="1" id="KW-0690">Ribosome biogenesis</keyword>
<evidence type="ECO:0000256" key="1">
    <source>
        <dbReference type="RuleBase" id="RU367065"/>
    </source>
</evidence>
<dbReference type="GO" id="GO:0032040">
    <property type="term" value="C:small-subunit processome"/>
    <property type="evidence" value="ECO:0007669"/>
    <property type="project" value="TreeGrafter"/>
</dbReference>
<dbReference type="PANTHER" id="PTHR13457">
    <property type="entry name" value="BAP28"/>
    <property type="match status" value="1"/>
</dbReference>
<keyword evidence="1" id="KW-0698">rRNA processing</keyword>
<dbReference type="PANTHER" id="PTHR13457:SF1">
    <property type="entry name" value="HEAT REPEAT-CONTAINING PROTEIN 1"/>
    <property type="match status" value="1"/>
</dbReference>
<dbReference type="EMBL" id="JARKIE010000022">
    <property type="protein sequence ID" value="KAJ7699573.1"/>
    <property type="molecule type" value="Genomic_DNA"/>
</dbReference>
<dbReference type="GO" id="GO:0030686">
    <property type="term" value="C:90S preribosome"/>
    <property type="evidence" value="ECO:0007669"/>
    <property type="project" value="TreeGrafter"/>
</dbReference>
<comment type="caution">
    <text evidence="2">The sequence shown here is derived from an EMBL/GenBank/DDBJ whole genome shotgun (WGS) entry which is preliminary data.</text>
</comment>
<comment type="function">
    <text evidence="1">Involved in nucleolar processing of pre-18S ribosomal RNA.</text>
</comment>
<gene>
    <name evidence="2" type="ORF">B0H17DRAFT_1129186</name>
</gene>
<dbReference type="InterPro" id="IPR040191">
    <property type="entry name" value="UTP10"/>
</dbReference>
<dbReference type="GO" id="GO:0030515">
    <property type="term" value="F:snoRNA binding"/>
    <property type="evidence" value="ECO:0007669"/>
    <property type="project" value="TreeGrafter"/>
</dbReference>
<dbReference type="AlphaFoldDB" id="A0AAD7DUR4"/>
<comment type="subunit">
    <text evidence="1">Component of the ribosomal small subunit (SSU) processome.</text>
</comment>
<protein>
    <recommendedName>
        <fullName evidence="1">U3 small nucleolar RNA-associated protein 10</fullName>
    </recommendedName>
</protein>
<dbReference type="GO" id="GO:0034455">
    <property type="term" value="C:t-UTP complex"/>
    <property type="evidence" value="ECO:0007669"/>
    <property type="project" value="TreeGrafter"/>
</dbReference>
<keyword evidence="1" id="KW-0539">Nucleus</keyword>
<dbReference type="GO" id="GO:0000462">
    <property type="term" value="P:maturation of SSU-rRNA from tricistronic rRNA transcript (SSU-rRNA, 5.8S rRNA, LSU-rRNA)"/>
    <property type="evidence" value="ECO:0007669"/>
    <property type="project" value="TreeGrafter"/>
</dbReference>
<evidence type="ECO:0000313" key="2">
    <source>
        <dbReference type="EMBL" id="KAJ7699573.1"/>
    </source>
</evidence>
<organism evidence="2 3">
    <name type="scientific">Mycena rosella</name>
    <name type="common">Pink bonnet</name>
    <name type="synonym">Agaricus rosellus</name>
    <dbReference type="NCBI Taxonomy" id="1033263"/>
    <lineage>
        <taxon>Eukaryota</taxon>
        <taxon>Fungi</taxon>
        <taxon>Dikarya</taxon>
        <taxon>Basidiomycota</taxon>
        <taxon>Agaricomycotina</taxon>
        <taxon>Agaricomycetes</taxon>
        <taxon>Agaricomycetidae</taxon>
        <taxon>Agaricales</taxon>
        <taxon>Marasmiineae</taxon>
        <taxon>Mycenaceae</taxon>
        <taxon>Mycena</taxon>
    </lineage>
</organism>
<accession>A0AAD7DUR4</accession>